<keyword evidence="5" id="KW-1185">Reference proteome</keyword>
<keyword evidence="1" id="KW-0808">Transferase</keyword>
<evidence type="ECO:0000256" key="1">
    <source>
        <dbReference type="ARBA" id="ARBA00022679"/>
    </source>
</evidence>
<dbReference type="SUPFAM" id="SSF55729">
    <property type="entry name" value="Acyl-CoA N-acyltransferases (Nat)"/>
    <property type="match status" value="1"/>
</dbReference>
<dbReference type="Gene3D" id="3.40.630.30">
    <property type="match status" value="1"/>
</dbReference>
<dbReference type="PROSITE" id="PS51186">
    <property type="entry name" value="GNAT"/>
    <property type="match status" value="1"/>
</dbReference>
<reference evidence="4 5" key="1">
    <citation type="submission" date="2021-01" db="EMBL/GenBank/DDBJ databases">
        <title>Whole genome shotgun sequence of Actinoplanes durhamensis NBRC 14914.</title>
        <authorList>
            <person name="Komaki H."/>
            <person name="Tamura T."/>
        </authorList>
    </citation>
    <scope>NUCLEOTIDE SEQUENCE [LARGE SCALE GENOMIC DNA]</scope>
    <source>
        <strain evidence="4 5">NBRC 14914</strain>
    </source>
</reference>
<feature type="domain" description="N-acetyltransferase" evidence="3">
    <location>
        <begin position="1"/>
        <end position="168"/>
    </location>
</feature>
<dbReference type="CDD" id="cd04301">
    <property type="entry name" value="NAT_SF"/>
    <property type="match status" value="1"/>
</dbReference>
<dbReference type="Proteomes" id="UP000637628">
    <property type="component" value="Unassembled WGS sequence"/>
</dbReference>
<evidence type="ECO:0000256" key="2">
    <source>
        <dbReference type="ARBA" id="ARBA00023315"/>
    </source>
</evidence>
<evidence type="ECO:0000313" key="4">
    <source>
        <dbReference type="EMBL" id="GIE06820.1"/>
    </source>
</evidence>
<gene>
    <name evidence="4" type="ORF">Adu01nite_81700</name>
</gene>
<dbReference type="InterPro" id="IPR016181">
    <property type="entry name" value="Acyl_CoA_acyltransferase"/>
</dbReference>
<proteinExistence type="predicted"/>
<dbReference type="InterPro" id="IPR000182">
    <property type="entry name" value="GNAT_dom"/>
</dbReference>
<protein>
    <submittedName>
        <fullName evidence="4">N-acetyltransferase</fullName>
    </submittedName>
</protein>
<name>A0ABQ3ZAG5_9ACTN</name>
<sequence length="176" mass="19243">MRTATLADAEAVARVNIESWRKAYRGKMPQTHLDALDPAERTSTWQEWLTLNAGGIFVLDDPAEGVVGYVSVGASRDPAADPATTGQVWAIYVAPGHWGRGGGRLLMATAVDRLAALGFREATLWVLDTNERARHFYEAAGWRPDGTTKPGNARGFPLPELRYRTDLPLHHCPPPA</sequence>
<organism evidence="4 5">
    <name type="scientific">Paractinoplanes durhamensis</name>
    <dbReference type="NCBI Taxonomy" id="113563"/>
    <lineage>
        <taxon>Bacteria</taxon>
        <taxon>Bacillati</taxon>
        <taxon>Actinomycetota</taxon>
        <taxon>Actinomycetes</taxon>
        <taxon>Micromonosporales</taxon>
        <taxon>Micromonosporaceae</taxon>
        <taxon>Paractinoplanes</taxon>
    </lineage>
</organism>
<dbReference type="InterPro" id="IPR050832">
    <property type="entry name" value="Bact_Acetyltransf"/>
</dbReference>
<comment type="caution">
    <text evidence="4">The sequence shown here is derived from an EMBL/GenBank/DDBJ whole genome shotgun (WGS) entry which is preliminary data.</text>
</comment>
<dbReference type="PANTHER" id="PTHR43877">
    <property type="entry name" value="AMINOALKYLPHOSPHONATE N-ACETYLTRANSFERASE-RELATED-RELATED"/>
    <property type="match status" value="1"/>
</dbReference>
<keyword evidence="2" id="KW-0012">Acyltransferase</keyword>
<evidence type="ECO:0000313" key="5">
    <source>
        <dbReference type="Proteomes" id="UP000637628"/>
    </source>
</evidence>
<dbReference type="Pfam" id="PF00583">
    <property type="entry name" value="Acetyltransf_1"/>
    <property type="match status" value="1"/>
</dbReference>
<accession>A0ABQ3ZAG5</accession>
<dbReference type="EMBL" id="BOML01000069">
    <property type="protein sequence ID" value="GIE06820.1"/>
    <property type="molecule type" value="Genomic_DNA"/>
</dbReference>
<evidence type="ECO:0000259" key="3">
    <source>
        <dbReference type="PROSITE" id="PS51186"/>
    </source>
</evidence>